<gene>
    <name evidence="1" type="ORF">V7x_17560</name>
</gene>
<sequence length="313" mass="33144">MKNGWTPSSTKSSDLSLTKCCDRRLQVIAGLALGFRCTPGCASPQTTANSINRFQSSMRAFIYQSITVLLTGIGTLWASSAPAVLISEYQPDIPGLPPLTTQSEFSGVAGMPFRGFLLAIRGEVGSYGLVDRALSIDGTFDSNGIYVFDHRPFLNPTLTVALVDNFTGQAGVTDLDGDDDGIIDNLASISNVRDAIGITDSGDTQNNLTYGQQLGGADFAFTGDEPRLVFRDASVGDWYAINSPDNGQIFNLNGRDIAGDVSFSGDAFSPSIGQINPTAVPEPTSMAGLGSLCIVAVGWFRRRKNTTPVVSSC</sequence>
<proteinExistence type="predicted"/>
<reference evidence="1 2" key="1">
    <citation type="submission" date="2019-02" db="EMBL/GenBank/DDBJ databases">
        <title>Deep-cultivation of Planctomycetes and their phenomic and genomic characterization uncovers novel biology.</title>
        <authorList>
            <person name="Wiegand S."/>
            <person name="Jogler M."/>
            <person name="Boedeker C."/>
            <person name="Pinto D."/>
            <person name="Vollmers J."/>
            <person name="Rivas-Marin E."/>
            <person name="Kohn T."/>
            <person name="Peeters S.H."/>
            <person name="Heuer A."/>
            <person name="Rast P."/>
            <person name="Oberbeckmann S."/>
            <person name="Bunk B."/>
            <person name="Jeske O."/>
            <person name="Meyerdierks A."/>
            <person name="Storesund J.E."/>
            <person name="Kallscheuer N."/>
            <person name="Luecker S."/>
            <person name="Lage O.M."/>
            <person name="Pohl T."/>
            <person name="Merkel B.J."/>
            <person name="Hornburger P."/>
            <person name="Mueller R.-W."/>
            <person name="Bruemmer F."/>
            <person name="Labrenz M."/>
            <person name="Spormann A.M."/>
            <person name="Op Den Camp H."/>
            <person name="Overmann J."/>
            <person name="Amann R."/>
            <person name="Jetten M.S.M."/>
            <person name="Mascher T."/>
            <person name="Medema M.H."/>
            <person name="Devos D.P."/>
            <person name="Kaster A.-K."/>
            <person name="Ovreas L."/>
            <person name="Rohde M."/>
            <person name="Galperin M.Y."/>
            <person name="Jogler C."/>
        </authorList>
    </citation>
    <scope>NUCLEOTIDE SEQUENCE [LARGE SCALE GENOMIC DNA]</scope>
    <source>
        <strain evidence="1 2">V7</strain>
    </source>
</reference>
<dbReference type="Proteomes" id="UP000316476">
    <property type="component" value="Unassembled WGS sequence"/>
</dbReference>
<protein>
    <recommendedName>
        <fullName evidence="3">PEP-CTERM protein-sorting domain-containing protein</fullName>
    </recommendedName>
</protein>
<evidence type="ECO:0000313" key="1">
    <source>
        <dbReference type="EMBL" id="TWU66198.1"/>
    </source>
</evidence>
<accession>A0A5C6FY00</accession>
<evidence type="ECO:0008006" key="3">
    <source>
        <dbReference type="Google" id="ProtNLM"/>
    </source>
</evidence>
<dbReference type="EMBL" id="SJPZ01000001">
    <property type="protein sequence ID" value="TWU66198.1"/>
    <property type="molecule type" value="Genomic_DNA"/>
</dbReference>
<comment type="caution">
    <text evidence="1">The sequence shown here is derived from an EMBL/GenBank/DDBJ whole genome shotgun (WGS) entry which is preliminary data.</text>
</comment>
<organism evidence="1 2">
    <name type="scientific">Crateriforma conspicua</name>
    <dbReference type="NCBI Taxonomy" id="2527996"/>
    <lineage>
        <taxon>Bacteria</taxon>
        <taxon>Pseudomonadati</taxon>
        <taxon>Planctomycetota</taxon>
        <taxon>Planctomycetia</taxon>
        <taxon>Planctomycetales</taxon>
        <taxon>Planctomycetaceae</taxon>
        <taxon>Crateriforma</taxon>
    </lineage>
</organism>
<dbReference type="AlphaFoldDB" id="A0A5C6FY00"/>
<evidence type="ECO:0000313" key="2">
    <source>
        <dbReference type="Proteomes" id="UP000316476"/>
    </source>
</evidence>
<dbReference type="InterPro" id="IPR013424">
    <property type="entry name" value="Ice-binding_C"/>
</dbReference>
<name>A0A5C6FY00_9PLAN</name>
<dbReference type="NCBIfam" id="TIGR02595">
    <property type="entry name" value="PEP_CTERM"/>
    <property type="match status" value="1"/>
</dbReference>